<evidence type="ECO:0000256" key="1">
    <source>
        <dbReference type="SAM" id="SignalP"/>
    </source>
</evidence>
<name>A0AAN7R989_TRANT</name>
<keyword evidence="1" id="KW-0732">Signal</keyword>
<reference evidence="2 3" key="1">
    <citation type="journal article" date="2023" name="Hortic Res">
        <title>Pangenome of water caltrop reveals structural variations and asymmetric subgenome divergence after allopolyploidization.</title>
        <authorList>
            <person name="Zhang X."/>
            <person name="Chen Y."/>
            <person name="Wang L."/>
            <person name="Yuan Y."/>
            <person name="Fang M."/>
            <person name="Shi L."/>
            <person name="Lu R."/>
            <person name="Comes H.P."/>
            <person name="Ma Y."/>
            <person name="Chen Y."/>
            <person name="Huang G."/>
            <person name="Zhou Y."/>
            <person name="Zheng Z."/>
            <person name="Qiu Y."/>
        </authorList>
    </citation>
    <scope>NUCLEOTIDE SEQUENCE [LARGE SCALE GENOMIC DNA]</scope>
    <source>
        <strain evidence="2">F231</strain>
    </source>
</reference>
<evidence type="ECO:0000313" key="2">
    <source>
        <dbReference type="EMBL" id="KAK4794492.1"/>
    </source>
</evidence>
<comment type="caution">
    <text evidence="2">The sequence shown here is derived from an EMBL/GenBank/DDBJ whole genome shotgun (WGS) entry which is preliminary data.</text>
</comment>
<sequence length="160" mass="17248">MNRTWVVLLLVSCVLLRGASSSSTFPAAKVISSAAANVVSALVKWLWSLQSTPKTGTERSLPVNKSCESYMINEVSAGYVCSPEVSSRSMMKFEAGYTVETVLDGSKLGIEPYSIEVSGDGELLVLDSHNSNIYKTSILLSRRKPLPTNSQIGKSISINL</sequence>
<gene>
    <name evidence="2" type="ORF">SAY86_012486</name>
</gene>
<dbReference type="PANTHER" id="PTHR13833:SF78">
    <property type="entry name" value="POTASSIUM TRANSPORTER"/>
    <property type="match status" value="1"/>
</dbReference>
<evidence type="ECO:0000313" key="3">
    <source>
        <dbReference type="Proteomes" id="UP001346149"/>
    </source>
</evidence>
<organism evidence="2 3">
    <name type="scientific">Trapa natans</name>
    <name type="common">Water chestnut</name>
    <dbReference type="NCBI Taxonomy" id="22666"/>
    <lineage>
        <taxon>Eukaryota</taxon>
        <taxon>Viridiplantae</taxon>
        <taxon>Streptophyta</taxon>
        <taxon>Embryophyta</taxon>
        <taxon>Tracheophyta</taxon>
        <taxon>Spermatophyta</taxon>
        <taxon>Magnoliopsida</taxon>
        <taxon>eudicotyledons</taxon>
        <taxon>Gunneridae</taxon>
        <taxon>Pentapetalae</taxon>
        <taxon>rosids</taxon>
        <taxon>malvids</taxon>
        <taxon>Myrtales</taxon>
        <taxon>Lythraceae</taxon>
        <taxon>Trapa</taxon>
    </lineage>
</organism>
<dbReference type="PANTHER" id="PTHR13833">
    <property type="match status" value="1"/>
</dbReference>
<dbReference type="EMBL" id="JAXQNO010000007">
    <property type="protein sequence ID" value="KAK4794492.1"/>
    <property type="molecule type" value="Genomic_DNA"/>
</dbReference>
<protein>
    <submittedName>
        <fullName evidence="2">Uncharacterized protein</fullName>
    </submittedName>
</protein>
<dbReference type="AlphaFoldDB" id="A0AAN7R989"/>
<accession>A0AAN7R989</accession>
<proteinExistence type="predicted"/>
<feature type="signal peptide" evidence="1">
    <location>
        <begin position="1"/>
        <end position="21"/>
    </location>
</feature>
<dbReference type="Proteomes" id="UP001346149">
    <property type="component" value="Unassembled WGS sequence"/>
</dbReference>
<keyword evidence="3" id="KW-1185">Reference proteome</keyword>
<feature type="chain" id="PRO_5043041245" evidence="1">
    <location>
        <begin position="22"/>
        <end position="160"/>
    </location>
</feature>